<comment type="similarity">
    <text evidence="1">Belongs to the universal ribosomal protein uL14 family.</text>
</comment>
<keyword evidence="3" id="KW-0687">Ribonucleoprotein</keyword>
<dbReference type="SUPFAM" id="SSF50193">
    <property type="entry name" value="Ribosomal protein L14"/>
    <property type="match status" value="1"/>
</dbReference>
<name>A0AAW0L288_QUESU</name>
<proteinExistence type="inferred from homology"/>
<dbReference type="Proteomes" id="UP000237347">
    <property type="component" value="Unassembled WGS sequence"/>
</dbReference>
<dbReference type="EMBL" id="PKMF04000164">
    <property type="protein sequence ID" value="KAK7845823.1"/>
    <property type="molecule type" value="Genomic_DNA"/>
</dbReference>
<evidence type="ECO:0000256" key="1">
    <source>
        <dbReference type="ARBA" id="ARBA00010745"/>
    </source>
</evidence>
<organism evidence="4 5">
    <name type="scientific">Quercus suber</name>
    <name type="common">Cork oak</name>
    <dbReference type="NCBI Taxonomy" id="58331"/>
    <lineage>
        <taxon>Eukaryota</taxon>
        <taxon>Viridiplantae</taxon>
        <taxon>Streptophyta</taxon>
        <taxon>Embryophyta</taxon>
        <taxon>Tracheophyta</taxon>
        <taxon>Spermatophyta</taxon>
        <taxon>Magnoliopsida</taxon>
        <taxon>eudicotyledons</taxon>
        <taxon>Gunneridae</taxon>
        <taxon>Pentapetalae</taxon>
        <taxon>rosids</taxon>
        <taxon>fabids</taxon>
        <taxon>Fagales</taxon>
        <taxon>Fagaceae</taxon>
        <taxon>Quercus</taxon>
    </lineage>
</organism>
<reference evidence="4 5" key="1">
    <citation type="journal article" date="2018" name="Sci. Data">
        <title>The draft genome sequence of cork oak.</title>
        <authorList>
            <person name="Ramos A.M."/>
            <person name="Usie A."/>
            <person name="Barbosa P."/>
            <person name="Barros P.M."/>
            <person name="Capote T."/>
            <person name="Chaves I."/>
            <person name="Simoes F."/>
            <person name="Abreu I."/>
            <person name="Carrasquinho I."/>
            <person name="Faro C."/>
            <person name="Guimaraes J.B."/>
            <person name="Mendonca D."/>
            <person name="Nobrega F."/>
            <person name="Rodrigues L."/>
            <person name="Saibo N.J.M."/>
            <person name="Varela M.C."/>
            <person name="Egas C."/>
            <person name="Matos J."/>
            <person name="Miguel C.M."/>
            <person name="Oliveira M.M."/>
            <person name="Ricardo C.P."/>
            <person name="Goncalves S."/>
        </authorList>
    </citation>
    <scope>NUCLEOTIDE SEQUENCE [LARGE SCALE GENOMIC DNA]</scope>
    <source>
        <strain evidence="5">cv. HL8</strain>
    </source>
</reference>
<evidence type="ECO:0000313" key="5">
    <source>
        <dbReference type="Proteomes" id="UP000237347"/>
    </source>
</evidence>
<sequence>MRSPSLFSAILQQQRSFIQMRIILKVVDNLGATKAMCIQALKGKKGARLGDTIVVSVEEAHPN</sequence>
<protein>
    <submittedName>
        <fullName evidence="4">50s ribosomal protein hlp</fullName>
    </submittedName>
</protein>
<evidence type="ECO:0000256" key="3">
    <source>
        <dbReference type="ARBA" id="ARBA00023274"/>
    </source>
</evidence>
<dbReference type="GO" id="GO:0003735">
    <property type="term" value="F:structural constituent of ribosome"/>
    <property type="evidence" value="ECO:0007669"/>
    <property type="project" value="InterPro"/>
</dbReference>
<dbReference type="GO" id="GO:1990904">
    <property type="term" value="C:ribonucleoprotein complex"/>
    <property type="evidence" value="ECO:0007669"/>
    <property type="project" value="UniProtKB-KW"/>
</dbReference>
<dbReference type="InterPro" id="IPR000218">
    <property type="entry name" value="Ribosomal_uL14"/>
</dbReference>
<dbReference type="InterPro" id="IPR036853">
    <property type="entry name" value="Ribosomal_uL14_sf"/>
</dbReference>
<dbReference type="AlphaFoldDB" id="A0AAW0L288"/>
<keyword evidence="2 4" id="KW-0689">Ribosomal protein</keyword>
<evidence type="ECO:0000256" key="2">
    <source>
        <dbReference type="ARBA" id="ARBA00022980"/>
    </source>
</evidence>
<dbReference type="GO" id="GO:0005840">
    <property type="term" value="C:ribosome"/>
    <property type="evidence" value="ECO:0007669"/>
    <property type="project" value="UniProtKB-KW"/>
</dbReference>
<evidence type="ECO:0000313" key="4">
    <source>
        <dbReference type="EMBL" id="KAK7845823.1"/>
    </source>
</evidence>
<dbReference type="Gene3D" id="2.40.150.20">
    <property type="entry name" value="Ribosomal protein L14"/>
    <property type="match status" value="1"/>
</dbReference>
<gene>
    <name evidence="4" type="primary">HLP_4</name>
    <name evidence="4" type="ORF">CFP56_008880</name>
</gene>
<dbReference type="Pfam" id="PF00238">
    <property type="entry name" value="Ribosomal_L14"/>
    <property type="match status" value="1"/>
</dbReference>
<dbReference type="GO" id="GO:0006412">
    <property type="term" value="P:translation"/>
    <property type="evidence" value="ECO:0007669"/>
    <property type="project" value="InterPro"/>
</dbReference>
<comment type="caution">
    <text evidence="4">The sequence shown here is derived from an EMBL/GenBank/DDBJ whole genome shotgun (WGS) entry which is preliminary data.</text>
</comment>
<accession>A0AAW0L288</accession>
<keyword evidence="5" id="KW-1185">Reference proteome</keyword>